<keyword evidence="3" id="KW-1185">Reference proteome</keyword>
<dbReference type="Gene3D" id="3.40.50.2000">
    <property type="entry name" value="Glycogen Phosphorylase B"/>
    <property type="match status" value="2"/>
</dbReference>
<feature type="domain" description="Glycosyl transferase family 1" evidence="1">
    <location>
        <begin position="86"/>
        <end position="245"/>
    </location>
</feature>
<dbReference type="PANTHER" id="PTHR45947">
    <property type="entry name" value="SULFOQUINOVOSYL TRANSFERASE SQD2"/>
    <property type="match status" value="1"/>
</dbReference>
<proteinExistence type="predicted"/>
<reference evidence="2 3" key="1">
    <citation type="journal article" date="2020" name="Sci. Rep.">
        <title>Morphology, ultrastructure, genomics, and phylogeny of Euplotes vanleeuwenhoeki sp. nov. and its ultra-reduced endosymbiont Candidatus Pinguicoccus supinus sp. nov.</title>
        <authorList>
            <person name="Serra V."/>
            <person name="Gammuto L."/>
            <person name="Nitla V."/>
            <person name="Castelli M."/>
            <person name="Lanzoni O."/>
            <person name="Sassera D."/>
            <person name="Bandi C."/>
            <person name="Sandeep B.V."/>
            <person name="Verni F."/>
            <person name="Modeo L."/>
            <person name="Petroni G."/>
        </authorList>
    </citation>
    <scope>NUCLEOTIDE SEQUENCE [LARGE SCALE GENOMIC DNA]</scope>
    <source>
        <strain evidence="2 3">KKR18_Esm</strain>
    </source>
</reference>
<gene>
    <name evidence="2" type="ORF">E5P55_00590</name>
</gene>
<evidence type="ECO:0000313" key="3">
    <source>
        <dbReference type="Proteomes" id="UP000594451"/>
    </source>
</evidence>
<dbReference type="Pfam" id="PF00534">
    <property type="entry name" value="Glycos_transf_1"/>
    <property type="match status" value="1"/>
</dbReference>
<dbReference type="Proteomes" id="UP000594451">
    <property type="component" value="Chromosome"/>
</dbReference>
<name>A0A7T0BRS5_9BACT</name>
<dbReference type="GO" id="GO:0016757">
    <property type="term" value="F:glycosyltransferase activity"/>
    <property type="evidence" value="ECO:0007669"/>
    <property type="project" value="InterPro"/>
</dbReference>
<dbReference type="PANTHER" id="PTHR45947:SF3">
    <property type="entry name" value="SULFOQUINOVOSYL TRANSFERASE SQD2"/>
    <property type="match status" value="1"/>
</dbReference>
<dbReference type="SUPFAM" id="SSF53756">
    <property type="entry name" value="UDP-Glycosyltransferase/glycogen phosphorylase"/>
    <property type="match status" value="1"/>
</dbReference>
<evidence type="ECO:0000259" key="1">
    <source>
        <dbReference type="Pfam" id="PF00534"/>
    </source>
</evidence>
<dbReference type="InterPro" id="IPR001296">
    <property type="entry name" value="Glyco_trans_1"/>
</dbReference>
<sequence>MPSTCALFLKYQIKLNYSIGAHAFDIFQNNGDILLNIKAINCNFIHTSTLNGVYRLRKKLFLFNKKIKLIRRGLVSISFKLPQRKVSSKKIINIFSVGRLVFKKDYKFQLFLLHSLMKNNIKAKLTICGNGLLLKKLLYYIANLNLNLYIKIFYNLNFRSLKKLYKKFDVFIFTGKTLLDGDKDGLPNVIAEAMSFGVPVISFNIGGVPEVIKPNKNGFVMSIKNLFLFVEKLVSNFKCNKKHRKICIMSQI</sequence>
<keyword evidence="2" id="KW-0808">Transferase</keyword>
<evidence type="ECO:0000313" key="2">
    <source>
        <dbReference type="EMBL" id="QPJ58472.1"/>
    </source>
</evidence>
<dbReference type="KEGG" id="psup:E5P55_00590"/>
<organism evidence="2 3">
    <name type="scientific">Candidatus Pinguicoccus supinus</name>
    <dbReference type="NCBI Taxonomy" id="2529394"/>
    <lineage>
        <taxon>Bacteria</taxon>
        <taxon>Pseudomonadati</taxon>
        <taxon>Verrucomicrobiota</taxon>
        <taxon>Candidatus Pinguicoccus</taxon>
    </lineage>
</organism>
<protein>
    <submittedName>
        <fullName evidence="2">Glycosyltransferase</fullName>
    </submittedName>
</protein>
<dbReference type="AlphaFoldDB" id="A0A7T0BRS5"/>
<dbReference type="EMBL" id="CP039370">
    <property type="protein sequence ID" value="QPJ58472.1"/>
    <property type="molecule type" value="Genomic_DNA"/>
</dbReference>
<accession>A0A7T0BRS5</accession>
<dbReference type="InterPro" id="IPR050194">
    <property type="entry name" value="Glycosyltransferase_grp1"/>
</dbReference>